<comment type="caution">
    <text evidence="1">The sequence shown here is derived from an EMBL/GenBank/DDBJ whole genome shotgun (WGS) entry which is preliminary data.</text>
</comment>
<accession>A0ACC7LKW0</accession>
<evidence type="ECO:0000313" key="1">
    <source>
        <dbReference type="EMBL" id="MFH6603875.1"/>
    </source>
</evidence>
<sequence length="437" mass="48924">MKSIKKNEEANSGRRDFLKKSGMAIVGGSLVYPSPIFATGSPSVDNVLKVGLIGCGGRGTGAASQALMADPNVILTAMGDIFEDRLESSLMELNKIKPEQIKLEAANKFIGFDAYKKVIDSGVDIVLLTTPPAFRPDHLIAAIEAGKHVFCEKPVAVDMPGVRKVIAAAKEAKNKNLNIVSGFCFRYDNAKRALFGKVLNGDVGEIRSISTFRYGWGAWYKERQPDWTDMTYKMRNWYYYNWLSGDFNVEQAIHSIDMMSWAMGDVMPIKAIGSGGRQERTDKKYGNIYDHFAVEFEYENGAKGYHFTRQQNDTARRNSVDIFGSDGNAMIQVGRQYELKGKENWNYRGEKNNMYQTQHDELVAAIRNGKSINDGEFMAKSTMLAIWGRMAGYTGQEITYDQAFNSTESLGPEIDQYAWDFEWPTPPIAIPGKTELI</sequence>
<proteinExistence type="predicted"/>
<keyword evidence="2" id="KW-1185">Reference proteome</keyword>
<dbReference type="Proteomes" id="UP001595191">
    <property type="component" value="Unassembled WGS sequence"/>
</dbReference>
<dbReference type="EMBL" id="JBHFPV010000002">
    <property type="protein sequence ID" value="MFH6603875.1"/>
    <property type="molecule type" value="Genomic_DNA"/>
</dbReference>
<reference evidence="1" key="1">
    <citation type="submission" date="2024-09" db="EMBL/GenBank/DDBJ databases">
        <authorList>
            <person name="Liu J."/>
        </authorList>
    </citation>
    <scope>NUCLEOTIDE SEQUENCE</scope>
    <source>
        <strain evidence="1">NBU2967</strain>
    </source>
</reference>
<organism evidence="1 2">
    <name type="scientific">Meishania litoralis</name>
    <dbReference type="NCBI Taxonomy" id="3434685"/>
    <lineage>
        <taxon>Bacteria</taxon>
        <taxon>Pseudomonadati</taxon>
        <taxon>Bacteroidota</taxon>
        <taxon>Flavobacteriia</taxon>
        <taxon>Flavobacteriales</taxon>
        <taxon>Flavobacteriaceae</taxon>
        <taxon>Meishania</taxon>
    </lineage>
</organism>
<name>A0ACC7LKW0_9FLAO</name>
<evidence type="ECO:0000313" key="2">
    <source>
        <dbReference type="Proteomes" id="UP001595191"/>
    </source>
</evidence>
<protein>
    <submittedName>
        <fullName evidence="1">Gfo/Idh/MocA family protein</fullName>
    </submittedName>
</protein>
<gene>
    <name evidence="1" type="ORF">ACEZ3G_10340</name>
</gene>